<dbReference type="AlphaFoldDB" id="A0A511B609"/>
<name>A0A511B609_9PROT</name>
<dbReference type="Pfam" id="PF13262">
    <property type="entry name" value="DUF4054"/>
    <property type="match status" value="1"/>
</dbReference>
<evidence type="ECO:0000313" key="1">
    <source>
        <dbReference type="EMBL" id="GEK95900.1"/>
    </source>
</evidence>
<dbReference type="RefSeq" id="WP_146860004.1">
    <property type="nucleotide sequence ID" value="NZ_BARK01000029.1"/>
</dbReference>
<reference evidence="1 2" key="1">
    <citation type="submission" date="2019-07" db="EMBL/GenBank/DDBJ databases">
        <title>Whole genome shotgun sequence of Gluconobacter kanchanaburiensis NBRC 103587.</title>
        <authorList>
            <person name="Hosoyama A."/>
            <person name="Uohara A."/>
            <person name="Ohji S."/>
            <person name="Ichikawa N."/>
        </authorList>
    </citation>
    <scope>NUCLEOTIDE SEQUENCE [LARGE SCALE GENOMIC DNA]</scope>
    <source>
        <strain evidence="1 2">NBRC 103587</strain>
    </source>
</reference>
<proteinExistence type="predicted"/>
<comment type="caution">
    <text evidence="1">The sequence shown here is derived from an EMBL/GenBank/DDBJ whole genome shotgun (WGS) entry which is preliminary data.</text>
</comment>
<evidence type="ECO:0008006" key="3">
    <source>
        <dbReference type="Google" id="ProtNLM"/>
    </source>
</evidence>
<gene>
    <name evidence="1" type="ORF">GKA01_10970</name>
</gene>
<organism evidence="1 2">
    <name type="scientific">Gluconobacter kanchanaburiensis NBRC 103587</name>
    <dbReference type="NCBI Taxonomy" id="1307948"/>
    <lineage>
        <taxon>Bacteria</taxon>
        <taxon>Pseudomonadati</taxon>
        <taxon>Pseudomonadota</taxon>
        <taxon>Alphaproteobacteria</taxon>
        <taxon>Acetobacterales</taxon>
        <taxon>Acetobacteraceae</taxon>
        <taxon>Gluconobacter</taxon>
    </lineage>
</organism>
<sequence>MSGTATTQAGVVTFDYATWSALFPDLATNTNDAQAALYFDQAGDYLNNTPLSPVQNLTKRARLLNLLTAHIAQLMLPVSAGGNGAGTVGRVASASEGSTSVGLDMGAQSVSAAWFMQTQYGAMFWQATAYLRQMRFVPGRSPRARIWP</sequence>
<evidence type="ECO:0000313" key="2">
    <source>
        <dbReference type="Proteomes" id="UP000321079"/>
    </source>
</evidence>
<keyword evidence="2" id="KW-1185">Reference proteome</keyword>
<protein>
    <recommendedName>
        <fullName evidence="3">DUF4054 domain-containing protein</fullName>
    </recommendedName>
</protein>
<dbReference type="Proteomes" id="UP000321079">
    <property type="component" value="Unassembled WGS sequence"/>
</dbReference>
<dbReference type="OrthoDB" id="9032784at2"/>
<dbReference type="InterPro" id="IPR025127">
    <property type="entry name" value="DUF4054"/>
</dbReference>
<accession>A0A511B609</accession>
<dbReference type="EMBL" id="BJVA01000005">
    <property type="protein sequence ID" value="GEK95900.1"/>
    <property type="molecule type" value="Genomic_DNA"/>
</dbReference>